<feature type="signal peptide" evidence="2">
    <location>
        <begin position="1"/>
        <end position="19"/>
    </location>
</feature>
<evidence type="ECO:0000256" key="1">
    <source>
        <dbReference type="SAM" id="MobiDB-lite"/>
    </source>
</evidence>
<feature type="compositionally biased region" description="Basic and acidic residues" evidence="1">
    <location>
        <begin position="99"/>
        <end position="111"/>
    </location>
</feature>
<evidence type="ECO:0000313" key="3">
    <source>
        <dbReference type="EMBL" id="SCX78229.1"/>
    </source>
</evidence>
<keyword evidence="2" id="KW-0732">Signal</keyword>
<feature type="compositionally biased region" description="Basic residues" evidence="1">
    <location>
        <begin position="88"/>
        <end position="98"/>
    </location>
</feature>
<proteinExistence type="predicted"/>
<reference evidence="3 4" key="1">
    <citation type="submission" date="2016-10" db="EMBL/GenBank/DDBJ databases">
        <authorList>
            <person name="Varghese N."/>
            <person name="Submissions S."/>
        </authorList>
    </citation>
    <scope>NUCLEOTIDE SEQUENCE [LARGE SCALE GENOMIC DNA]</scope>
    <source>
        <strain evidence="3 4">CGMCC 1.6853</strain>
    </source>
</reference>
<evidence type="ECO:0000313" key="4">
    <source>
        <dbReference type="Proteomes" id="UP000183031"/>
    </source>
</evidence>
<dbReference type="Proteomes" id="UP000183031">
    <property type="component" value="Unassembled WGS sequence"/>
</dbReference>
<dbReference type="EMBL" id="FMUT01000002">
    <property type="protein sequence ID" value="SCX78229.1"/>
    <property type="molecule type" value="Genomic_DNA"/>
</dbReference>
<name>A0A1G5AK11_9GAMM</name>
<evidence type="ECO:0000256" key="2">
    <source>
        <dbReference type="SAM" id="SignalP"/>
    </source>
</evidence>
<protein>
    <submittedName>
        <fullName evidence="3">Uncharacterized protein</fullName>
    </submittedName>
</protein>
<comment type="caution">
    <text evidence="3">The sequence shown here is derived from an EMBL/GenBank/DDBJ whole genome shotgun (WGS) entry which is preliminary data.</text>
</comment>
<sequence length="111" mass="13018">MKRIVLAGVALCCSSFAQARVDLEYHAATPKDSKVTEEYQKKRDALRHKVWNVDNLTLANEQAIAREQQREAAETAERQQRNLEQQQKKQRCLRRHSKDPHPEAKCYMHNF</sequence>
<feature type="chain" id="PRO_5047081675" evidence="2">
    <location>
        <begin position="20"/>
        <end position="111"/>
    </location>
</feature>
<feature type="compositionally biased region" description="Basic and acidic residues" evidence="1">
    <location>
        <begin position="67"/>
        <end position="81"/>
    </location>
</feature>
<accession>A0A1G5AK11</accession>
<organism evidence="3 4">
    <name type="scientific">Serratia nematodiphila</name>
    <dbReference type="NCBI Taxonomy" id="458197"/>
    <lineage>
        <taxon>Bacteria</taxon>
        <taxon>Pseudomonadati</taxon>
        <taxon>Pseudomonadota</taxon>
        <taxon>Gammaproteobacteria</taxon>
        <taxon>Enterobacterales</taxon>
        <taxon>Yersiniaceae</taxon>
        <taxon>Serratia</taxon>
    </lineage>
</organism>
<keyword evidence="4" id="KW-1185">Reference proteome</keyword>
<gene>
    <name evidence="3" type="ORF">SAMN02927935_00084</name>
</gene>
<dbReference type="RefSeq" id="WP_033633329.1">
    <property type="nucleotide sequence ID" value="NZ_CBCSIN010000001.1"/>
</dbReference>
<feature type="region of interest" description="Disordered" evidence="1">
    <location>
        <begin position="67"/>
        <end position="111"/>
    </location>
</feature>